<dbReference type="KEGG" id="pgu:PGUG_00552"/>
<dbReference type="EMBL" id="CH408155">
    <property type="protein sequence ID" value="EDK36454.2"/>
    <property type="molecule type" value="Genomic_DNA"/>
</dbReference>
<dbReference type="AlphaFoldDB" id="A5DB97"/>
<feature type="transmembrane region" description="Helical" evidence="1">
    <location>
        <begin position="138"/>
        <end position="159"/>
    </location>
</feature>
<dbReference type="OMA" id="VKYCHSA"/>
<dbReference type="OrthoDB" id="4083114at2759"/>
<keyword evidence="1" id="KW-0472">Membrane</keyword>
<dbReference type="InParanoid" id="A5DB97"/>
<dbReference type="HOGENOM" id="CLU_921408_0_0_1"/>
<dbReference type="eggNOG" id="ENOG502RPZ5">
    <property type="taxonomic scope" value="Eukaryota"/>
</dbReference>
<dbReference type="VEuPathDB" id="FungiDB:PGUG_00552"/>
<keyword evidence="1" id="KW-1133">Transmembrane helix</keyword>
<feature type="transmembrane region" description="Helical" evidence="1">
    <location>
        <begin position="206"/>
        <end position="225"/>
    </location>
</feature>
<dbReference type="Proteomes" id="UP000001997">
    <property type="component" value="Unassembled WGS sequence"/>
</dbReference>
<evidence type="ECO:0000313" key="3">
    <source>
        <dbReference type="Proteomes" id="UP000001997"/>
    </source>
</evidence>
<accession>A5DB97</accession>
<evidence type="ECO:0000313" key="2">
    <source>
        <dbReference type="EMBL" id="EDK36454.2"/>
    </source>
</evidence>
<organism evidence="2 3">
    <name type="scientific">Meyerozyma guilliermondii (strain ATCC 6260 / CBS 566 / DSM 6381 / JCM 1539 / NBRC 10279 / NRRL Y-324)</name>
    <name type="common">Yeast</name>
    <name type="synonym">Candida guilliermondii</name>
    <dbReference type="NCBI Taxonomy" id="294746"/>
    <lineage>
        <taxon>Eukaryota</taxon>
        <taxon>Fungi</taxon>
        <taxon>Dikarya</taxon>
        <taxon>Ascomycota</taxon>
        <taxon>Saccharomycotina</taxon>
        <taxon>Pichiomycetes</taxon>
        <taxon>Debaryomycetaceae</taxon>
        <taxon>Meyerozyma</taxon>
    </lineage>
</organism>
<gene>
    <name evidence="2" type="ORF">PGUG_00552</name>
</gene>
<keyword evidence="3" id="KW-1185">Reference proteome</keyword>
<keyword evidence="1" id="KW-0812">Transmembrane</keyword>
<dbReference type="RefSeq" id="XP_001487175.2">
    <property type="nucleotide sequence ID" value="XM_001487125.1"/>
</dbReference>
<name>A5DB97_PICGU</name>
<sequence length="282" mass="32107">MTLIPGSFPQDEPSEIPGYVTESASKIVEQEELHTFSIRQDGHNKTRHQIHVIKQLEALVYILMAFQFVKYCHSACIVPILLHGTAQSILSCGSITLARSRAEQTWLPTMIRTINQADGLQAWEKEERQDIIFRRVCWFMYAKTFFVCIYHGLVVAWLISIADEDKLSVIEHGTWWFVSFIGESTPNVPSKTVWFKKIIPLGLPQLILSDVVIMVLQLTLFQCIFRQSTLTYLGHRLNTDESTVIRTSTTEPTGAIRTIKNAPLVLKVKLYETLNKDAILGD</sequence>
<dbReference type="GeneID" id="5128942"/>
<evidence type="ECO:0000256" key="1">
    <source>
        <dbReference type="SAM" id="Phobius"/>
    </source>
</evidence>
<proteinExistence type="predicted"/>
<protein>
    <submittedName>
        <fullName evidence="2">Uncharacterized protein</fullName>
    </submittedName>
</protein>
<reference evidence="2 3" key="1">
    <citation type="journal article" date="2009" name="Nature">
        <title>Evolution of pathogenicity and sexual reproduction in eight Candida genomes.</title>
        <authorList>
            <person name="Butler G."/>
            <person name="Rasmussen M.D."/>
            <person name="Lin M.F."/>
            <person name="Santos M.A."/>
            <person name="Sakthikumar S."/>
            <person name="Munro C.A."/>
            <person name="Rheinbay E."/>
            <person name="Grabherr M."/>
            <person name="Forche A."/>
            <person name="Reedy J.L."/>
            <person name="Agrafioti I."/>
            <person name="Arnaud M.B."/>
            <person name="Bates S."/>
            <person name="Brown A.J."/>
            <person name="Brunke S."/>
            <person name="Costanzo M.C."/>
            <person name="Fitzpatrick D.A."/>
            <person name="de Groot P.W."/>
            <person name="Harris D."/>
            <person name="Hoyer L.L."/>
            <person name="Hube B."/>
            <person name="Klis F.M."/>
            <person name="Kodira C."/>
            <person name="Lennard N."/>
            <person name="Logue M.E."/>
            <person name="Martin R."/>
            <person name="Neiman A.M."/>
            <person name="Nikolaou E."/>
            <person name="Quail M.A."/>
            <person name="Quinn J."/>
            <person name="Santos M.C."/>
            <person name="Schmitzberger F.F."/>
            <person name="Sherlock G."/>
            <person name="Shah P."/>
            <person name="Silverstein K.A."/>
            <person name="Skrzypek M.S."/>
            <person name="Soll D."/>
            <person name="Staggs R."/>
            <person name="Stansfield I."/>
            <person name="Stumpf M.P."/>
            <person name="Sudbery P.E."/>
            <person name="Srikantha T."/>
            <person name="Zeng Q."/>
            <person name="Berman J."/>
            <person name="Berriman M."/>
            <person name="Heitman J."/>
            <person name="Gow N.A."/>
            <person name="Lorenz M.C."/>
            <person name="Birren B.W."/>
            <person name="Kellis M."/>
            <person name="Cuomo C.A."/>
        </authorList>
    </citation>
    <scope>NUCLEOTIDE SEQUENCE [LARGE SCALE GENOMIC DNA]</scope>
    <source>
        <strain evidence="3">ATCC 6260 / CBS 566 / DSM 6381 / JCM 1539 / NBRC 10279 / NRRL Y-324</strain>
    </source>
</reference>